<evidence type="ECO:0000313" key="4">
    <source>
        <dbReference type="Proteomes" id="UP000008909"/>
    </source>
</evidence>
<sequence length="687" mass="78364">MRPPVQKLFHFVLYVSIQLPYSGDGAAYHKAYQWGPWSAIPITCSVTCGRGLRCRVRKCLDGYGREAPDTRRCQNPEDFMSKAEMCTVCEVRAKCPTLPNWGAWSPWSSCIPKETRDKRPEERCLEGLRVRHRLCNNPPPEPPPYGVPCSGSANQTMECRHNCDDRPVFEPNDIVKQIQLRVEMDHRKGLQSFRQVRREKVGQSVRMSCATPAFKLAKKLIITERFAPEKRGMEGSELEVRWYKNGILLETEDDEVEANKIRKKSKRMAATEEHELLHEQLRWESLLPSTVPRLHDFGLEFASIREGDQGLYTCEIHYAHYRWTTIFYSLTVRGVRYVSQGTDPFYLHSNLGVTNALSTASVWLEAAQIVWKLNGRVRLRGLISRPTRRIQLLEKLNRTQTGTWQCFLVIPAAGPSSRVSTPAIRVSGTYLINEFELRVDPPQDHLWHIAQNPASVRILRNIVVTLGIMCLFLLWFLLLTIWAAKRWIRRSLTVLQKKTVVQEILDNESRLLLTCRKRAAINRERLLPFLTHEHERLTRAAAHLNERFVPSLGDEGLESVENDKGHETIGSMFGRGISRVSTMLRGMGSIRLFGSQKGSIVKGHESQKSTDEVSMKNRIGKLKGLFGGQAAGEQDTGKSVGGMKKTNIKNMFPMMGEQKRPMRRGTAMVPTFKMEEENHNTMVTAGK</sequence>
<dbReference type="InterPro" id="IPR036383">
    <property type="entry name" value="TSP1_rpt_sf"/>
</dbReference>
<dbReference type="InterPro" id="IPR000884">
    <property type="entry name" value="TSP1_rpt"/>
</dbReference>
<protein>
    <submittedName>
        <fullName evidence="3">Thrombospondin-2</fullName>
    </submittedName>
</protein>
<feature type="transmembrane region" description="Helical" evidence="1">
    <location>
        <begin position="462"/>
        <end position="484"/>
    </location>
</feature>
<dbReference type="GO" id="GO:0071944">
    <property type="term" value="C:cell periphery"/>
    <property type="evidence" value="ECO:0007669"/>
    <property type="project" value="TreeGrafter"/>
</dbReference>
<dbReference type="InterPro" id="IPR007110">
    <property type="entry name" value="Ig-like_dom"/>
</dbReference>
<dbReference type="PANTHER" id="PTHR16311:SF3">
    <property type="entry name" value="THROMBOSPONDIN TYPE-1 DOMAIN-CONTAINING PROTEIN 1"/>
    <property type="match status" value="1"/>
</dbReference>
<keyword evidence="1" id="KW-0472">Membrane</keyword>
<dbReference type="Proteomes" id="UP000008909">
    <property type="component" value="Unassembled WGS sequence"/>
</dbReference>
<keyword evidence="1" id="KW-0812">Transmembrane</keyword>
<evidence type="ECO:0000256" key="1">
    <source>
        <dbReference type="SAM" id="Phobius"/>
    </source>
</evidence>
<organism evidence="3 4">
    <name type="scientific">Clonorchis sinensis</name>
    <name type="common">Chinese liver fluke</name>
    <dbReference type="NCBI Taxonomy" id="79923"/>
    <lineage>
        <taxon>Eukaryota</taxon>
        <taxon>Metazoa</taxon>
        <taxon>Spiralia</taxon>
        <taxon>Lophotrochozoa</taxon>
        <taxon>Platyhelminthes</taxon>
        <taxon>Trematoda</taxon>
        <taxon>Digenea</taxon>
        <taxon>Opisthorchiida</taxon>
        <taxon>Opisthorchiata</taxon>
        <taxon>Opisthorchiidae</taxon>
        <taxon>Clonorchis</taxon>
    </lineage>
</organism>
<dbReference type="InterPro" id="IPR013783">
    <property type="entry name" value="Ig-like_fold"/>
</dbReference>
<dbReference type="InterPro" id="IPR036179">
    <property type="entry name" value="Ig-like_dom_sf"/>
</dbReference>
<dbReference type="Gene3D" id="2.20.100.10">
    <property type="entry name" value="Thrombospondin type-1 (TSP1) repeat"/>
    <property type="match status" value="2"/>
</dbReference>
<dbReference type="AlphaFoldDB" id="H2KTG5"/>
<feature type="domain" description="Ig-like" evidence="2">
    <location>
        <begin position="202"/>
        <end position="316"/>
    </location>
</feature>
<gene>
    <name evidence="3" type="ORF">CLF_102983</name>
</gene>
<reference evidence="3" key="1">
    <citation type="journal article" date="2011" name="Genome Biol.">
        <title>The draft genome of the carcinogenic human liver fluke Clonorchis sinensis.</title>
        <authorList>
            <person name="Wang X."/>
            <person name="Chen W."/>
            <person name="Huang Y."/>
            <person name="Sun J."/>
            <person name="Men J."/>
            <person name="Liu H."/>
            <person name="Luo F."/>
            <person name="Guo L."/>
            <person name="Lv X."/>
            <person name="Deng C."/>
            <person name="Zhou C."/>
            <person name="Fan Y."/>
            <person name="Li X."/>
            <person name="Huang L."/>
            <person name="Hu Y."/>
            <person name="Liang C."/>
            <person name="Hu X."/>
            <person name="Xu J."/>
            <person name="Yu X."/>
        </authorList>
    </citation>
    <scope>NUCLEOTIDE SEQUENCE [LARGE SCALE GENOMIC DNA]</scope>
    <source>
        <strain evidence="3">Henan</strain>
    </source>
</reference>
<name>H2KTG5_CLOSI</name>
<dbReference type="PROSITE" id="PS50092">
    <property type="entry name" value="TSP1"/>
    <property type="match status" value="2"/>
</dbReference>
<dbReference type="PROSITE" id="PS50835">
    <property type="entry name" value="IG_LIKE"/>
    <property type="match status" value="1"/>
</dbReference>
<keyword evidence="4" id="KW-1185">Reference proteome</keyword>
<dbReference type="Gene3D" id="2.60.40.10">
    <property type="entry name" value="Immunoglobulins"/>
    <property type="match status" value="1"/>
</dbReference>
<dbReference type="SUPFAM" id="SSF48726">
    <property type="entry name" value="Immunoglobulin"/>
    <property type="match status" value="1"/>
</dbReference>
<accession>H2KTG5</accession>
<evidence type="ECO:0000259" key="2">
    <source>
        <dbReference type="PROSITE" id="PS50835"/>
    </source>
</evidence>
<dbReference type="PANTHER" id="PTHR16311">
    <property type="entry name" value="THROMBOSPONDIN TYPE I DOMAIN-CONTAINING 1"/>
    <property type="match status" value="1"/>
</dbReference>
<evidence type="ECO:0000313" key="3">
    <source>
        <dbReference type="EMBL" id="GAA33362.1"/>
    </source>
</evidence>
<dbReference type="SUPFAM" id="SSF82895">
    <property type="entry name" value="TSP-1 type 1 repeat"/>
    <property type="match status" value="1"/>
</dbReference>
<dbReference type="EMBL" id="DF143893">
    <property type="protein sequence ID" value="GAA33362.1"/>
    <property type="molecule type" value="Genomic_DNA"/>
</dbReference>
<proteinExistence type="predicted"/>
<dbReference type="SMART" id="SM00209">
    <property type="entry name" value="TSP1"/>
    <property type="match status" value="2"/>
</dbReference>
<keyword evidence="1" id="KW-1133">Transmembrane helix</keyword>
<dbReference type="InterPro" id="IPR038877">
    <property type="entry name" value="THSD1"/>
</dbReference>